<dbReference type="Proteomes" id="UP001353858">
    <property type="component" value="Unassembled WGS sequence"/>
</dbReference>
<evidence type="ECO:0000259" key="6">
    <source>
        <dbReference type="PROSITE" id="PS50059"/>
    </source>
</evidence>
<protein>
    <recommendedName>
        <fullName evidence="4">peptidylprolyl isomerase</fullName>
        <ecNumber evidence="4">5.2.1.8</ecNumber>
    </recommendedName>
</protein>
<evidence type="ECO:0000256" key="1">
    <source>
        <dbReference type="ARBA" id="ARBA00009648"/>
    </source>
</evidence>
<dbReference type="InterPro" id="IPR046357">
    <property type="entry name" value="PPIase_dom_sf"/>
</dbReference>
<keyword evidence="8" id="KW-1185">Reference proteome</keyword>
<accession>A0AAN7SKJ4</accession>
<dbReference type="EC" id="5.2.1.8" evidence="4"/>
<evidence type="ECO:0000313" key="7">
    <source>
        <dbReference type="EMBL" id="KAK4872413.1"/>
    </source>
</evidence>
<evidence type="ECO:0000256" key="5">
    <source>
        <dbReference type="PROSITE-ProRule" id="PRU00339"/>
    </source>
</evidence>
<dbReference type="GO" id="GO:0034587">
    <property type="term" value="P:piRNA processing"/>
    <property type="evidence" value="ECO:0007669"/>
    <property type="project" value="TreeGrafter"/>
</dbReference>
<dbReference type="AlphaFoldDB" id="A0AAN7SKJ4"/>
<keyword evidence="2" id="KW-0677">Repeat</keyword>
<reference evidence="8" key="1">
    <citation type="submission" date="2023-01" db="EMBL/GenBank/DDBJ databases">
        <title>Key to firefly adult light organ development and bioluminescence: homeobox transcription factors regulate luciferase expression and transportation to peroxisome.</title>
        <authorList>
            <person name="Fu X."/>
        </authorList>
    </citation>
    <scope>NUCLEOTIDE SEQUENCE [LARGE SCALE GENOMIC DNA]</scope>
</reference>
<sequence>MDQLLEEDEGPSTSKIINLTKSLNLQDLISANGATFEVNFDDLPDEKEEFSYSTAEATEFSNPNCSGLIDEDTYTDGEPFEVLSAKMENLLEDGSIKKRILRNGYGDVIPDKATVTIHFNAYIEYNDEPFDSTYLRKKPFVFILNVGATIPGIDIATQSMKIVEKSQFLVVPRYAYGPLGCLQRVPPNSTVLFEIEVLSYVDAGAATSKLQLDQDGEQEYTKIDKYVHALCAKGNELFSKGSMKPAIKVYNQAVAALENCKLKDYDEQEKQQRLLLRLLTNLVVSYTKVQDPKRACSNCNKIYYICKGTSLKVPTKVYFNHGKCLIMFGDYEWAERKLKQAQRLEPQNIEISRELLKLDQKKKESYNREIALAKAIFKNNEINTNVEVSDEFKASMTEYCKDLIADTESVQYSLPDNLTPHEISFCRSEVAKHGLRLTCQKQNKVNVYAVVKQI</sequence>
<dbReference type="InterPro" id="IPR011990">
    <property type="entry name" value="TPR-like_helical_dom_sf"/>
</dbReference>
<comment type="caution">
    <text evidence="7">The sequence shown here is derived from an EMBL/GenBank/DDBJ whole genome shotgun (WGS) entry which is preliminary data.</text>
</comment>
<dbReference type="SUPFAM" id="SSF54534">
    <property type="entry name" value="FKBP-like"/>
    <property type="match status" value="1"/>
</dbReference>
<dbReference type="GO" id="GO:0003755">
    <property type="term" value="F:peptidyl-prolyl cis-trans isomerase activity"/>
    <property type="evidence" value="ECO:0007669"/>
    <property type="project" value="UniProtKB-KW"/>
</dbReference>
<dbReference type="Gene3D" id="3.10.50.40">
    <property type="match status" value="1"/>
</dbReference>
<dbReference type="PANTHER" id="PTHR46674">
    <property type="entry name" value="INACTIVE PEPTIDYL-PROLYL CIS-TRANS ISOMERASE FKBP6"/>
    <property type="match status" value="1"/>
</dbReference>
<dbReference type="SUPFAM" id="SSF48452">
    <property type="entry name" value="TPR-like"/>
    <property type="match status" value="1"/>
</dbReference>
<dbReference type="InterPro" id="IPR001179">
    <property type="entry name" value="PPIase_FKBP_dom"/>
</dbReference>
<keyword evidence="4" id="KW-0697">Rotamase</keyword>
<dbReference type="PROSITE" id="PS50059">
    <property type="entry name" value="FKBP_PPIASE"/>
    <property type="match status" value="1"/>
</dbReference>
<dbReference type="SMART" id="SM00028">
    <property type="entry name" value="TPR"/>
    <property type="match status" value="2"/>
</dbReference>
<dbReference type="PROSITE" id="PS50005">
    <property type="entry name" value="TPR"/>
    <property type="match status" value="1"/>
</dbReference>
<evidence type="ECO:0000313" key="8">
    <source>
        <dbReference type="Proteomes" id="UP001353858"/>
    </source>
</evidence>
<feature type="domain" description="PPIase FKBP-type" evidence="6">
    <location>
        <begin position="112"/>
        <end position="201"/>
    </location>
</feature>
<dbReference type="InterPro" id="IPR019734">
    <property type="entry name" value="TPR_rpt"/>
</dbReference>
<dbReference type="EMBL" id="JARPUR010000007">
    <property type="protein sequence ID" value="KAK4872413.1"/>
    <property type="molecule type" value="Genomic_DNA"/>
</dbReference>
<dbReference type="PANTHER" id="PTHR46674:SF1">
    <property type="entry name" value="INACTIVE PEPTIDYL-PROLYL CIS-TRANS ISOMERASE FKBP6"/>
    <property type="match status" value="1"/>
</dbReference>
<dbReference type="Pfam" id="PF00254">
    <property type="entry name" value="FKBP_C"/>
    <property type="match status" value="1"/>
</dbReference>
<name>A0AAN7SKJ4_9COLE</name>
<dbReference type="GO" id="GO:0007283">
    <property type="term" value="P:spermatogenesis"/>
    <property type="evidence" value="ECO:0007669"/>
    <property type="project" value="TreeGrafter"/>
</dbReference>
<dbReference type="Gene3D" id="1.25.40.10">
    <property type="entry name" value="Tetratricopeptide repeat domain"/>
    <property type="match status" value="1"/>
</dbReference>
<organism evidence="7 8">
    <name type="scientific">Aquatica leii</name>
    <dbReference type="NCBI Taxonomy" id="1421715"/>
    <lineage>
        <taxon>Eukaryota</taxon>
        <taxon>Metazoa</taxon>
        <taxon>Ecdysozoa</taxon>
        <taxon>Arthropoda</taxon>
        <taxon>Hexapoda</taxon>
        <taxon>Insecta</taxon>
        <taxon>Pterygota</taxon>
        <taxon>Neoptera</taxon>
        <taxon>Endopterygota</taxon>
        <taxon>Coleoptera</taxon>
        <taxon>Polyphaga</taxon>
        <taxon>Elateriformia</taxon>
        <taxon>Elateroidea</taxon>
        <taxon>Lampyridae</taxon>
        <taxon>Luciolinae</taxon>
        <taxon>Aquatica</taxon>
    </lineage>
</organism>
<evidence type="ECO:0000256" key="2">
    <source>
        <dbReference type="ARBA" id="ARBA00022737"/>
    </source>
</evidence>
<evidence type="ECO:0000256" key="4">
    <source>
        <dbReference type="PROSITE-ProRule" id="PRU00277"/>
    </source>
</evidence>
<keyword evidence="4" id="KW-0413">Isomerase</keyword>
<comment type="similarity">
    <text evidence="1">Belongs to the FKBP6 family.</text>
</comment>
<gene>
    <name evidence="7" type="ORF">RN001_014442</name>
</gene>
<dbReference type="GO" id="GO:0005737">
    <property type="term" value="C:cytoplasm"/>
    <property type="evidence" value="ECO:0007669"/>
    <property type="project" value="TreeGrafter"/>
</dbReference>
<evidence type="ECO:0000256" key="3">
    <source>
        <dbReference type="ARBA" id="ARBA00022803"/>
    </source>
</evidence>
<proteinExistence type="inferred from homology"/>
<comment type="catalytic activity">
    <reaction evidence="4">
        <text>[protein]-peptidylproline (omega=180) = [protein]-peptidylproline (omega=0)</text>
        <dbReference type="Rhea" id="RHEA:16237"/>
        <dbReference type="Rhea" id="RHEA-COMP:10747"/>
        <dbReference type="Rhea" id="RHEA-COMP:10748"/>
        <dbReference type="ChEBI" id="CHEBI:83833"/>
        <dbReference type="ChEBI" id="CHEBI:83834"/>
        <dbReference type="EC" id="5.2.1.8"/>
    </reaction>
</comment>
<dbReference type="InterPro" id="IPR042282">
    <property type="entry name" value="FKBP6/shu"/>
</dbReference>
<feature type="repeat" description="TPR" evidence="5">
    <location>
        <begin position="315"/>
        <end position="348"/>
    </location>
</feature>
<keyword evidence="3 5" id="KW-0802">TPR repeat</keyword>
<dbReference type="GO" id="GO:0051879">
    <property type="term" value="F:Hsp90 protein binding"/>
    <property type="evidence" value="ECO:0007669"/>
    <property type="project" value="TreeGrafter"/>
</dbReference>